<organism evidence="2 3">
    <name type="scientific">Tetzosporium hominis</name>
    <dbReference type="NCBI Taxonomy" id="2020506"/>
    <lineage>
        <taxon>Bacteria</taxon>
        <taxon>Bacillati</taxon>
        <taxon>Bacillota</taxon>
        <taxon>Bacilli</taxon>
        <taxon>Bacillales</taxon>
        <taxon>Caryophanaceae</taxon>
        <taxon>Tetzosporium</taxon>
    </lineage>
</organism>
<dbReference type="InterPro" id="IPR007345">
    <property type="entry name" value="Polysacch_pyruvyl_Trfase"/>
</dbReference>
<dbReference type="EMBL" id="NOKQ01000220">
    <property type="protein sequence ID" value="OZS77748.1"/>
    <property type="molecule type" value="Genomic_DNA"/>
</dbReference>
<protein>
    <submittedName>
        <fullName evidence="2">Polysaccharide pyruvyl transferase CsaB</fullName>
    </submittedName>
</protein>
<dbReference type="Proteomes" id="UP000217065">
    <property type="component" value="Unassembled WGS sequence"/>
</dbReference>
<name>A0A264W2C2_9BACL</name>
<dbReference type="AlphaFoldDB" id="A0A264W2C2"/>
<dbReference type="InterPro" id="IPR019896">
    <property type="entry name" value="Polysacch_pyruvyl_Trfase_CsaB"/>
</dbReference>
<comment type="caution">
    <text evidence="2">The sequence shown here is derived from an EMBL/GenBank/DDBJ whole genome shotgun (WGS) entry which is preliminary data.</text>
</comment>
<proteinExistence type="predicted"/>
<dbReference type="Pfam" id="PF04230">
    <property type="entry name" value="PS_pyruv_trans"/>
    <property type="match status" value="1"/>
</dbReference>
<feature type="domain" description="Polysaccharide pyruvyl transferase" evidence="1">
    <location>
        <begin position="21"/>
        <end position="297"/>
    </location>
</feature>
<dbReference type="GO" id="GO:0016740">
    <property type="term" value="F:transferase activity"/>
    <property type="evidence" value="ECO:0007669"/>
    <property type="project" value="UniProtKB-KW"/>
</dbReference>
<evidence type="ECO:0000259" key="1">
    <source>
        <dbReference type="Pfam" id="PF04230"/>
    </source>
</evidence>
<evidence type="ECO:0000313" key="2">
    <source>
        <dbReference type="EMBL" id="OZS77748.1"/>
    </source>
</evidence>
<dbReference type="PANTHER" id="PTHR36836:SF1">
    <property type="entry name" value="COLANIC ACID BIOSYNTHESIS PROTEIN WCAK"/>
    <property type="match status" value="1"/>
</dbReference>
<dbReference type="PANTHER" id="PTHR36836">
    <property type="entry name" value="COLANIC ACID BIOSYNTHESIS PROTEIN WCAK"/>
    <property type="match status" value="1"/>
</dbReference>
<reference evidence="2 3" key="1">
    <citation type="submission" date="2017-07" db="EMBL/GenBank/DDBJ databases">
        <title>Tetzosporium hominis gen.nov. sp.nov.</title>
        <authorList>
            <person name="Tetz G."/>
            <person name="Tetz V."/>
        </authorList>
    </citation>
    <scope>NUCLEOTIDE SEQUENCE [LARGE SCALE GENOMIC DNA]</scope>
    <source>
        <strain evidence="2 3">VT-49</strain>
    </source>
</reference>
<dbReference type="Gene3D" id="3.40.50.2000">
    <property type="entry name" value="Glycogen Phosphorylase B"/>
    <property type="match status" value="1"/>
</dbReference>
<accession>A0A264W2C2</accession>
<gene>
    <name evidence="2" type="primary">csaB</name>
    <name evidence="2" type="ORF">CF394_11115</name>
</gene>
<dbReference type="NCBIfam" id="TIGR03609">
    <property type="entry name" value="S_layer_CsaB"/>
    <property type="match status" value="1"/>
</dbReference>
<evidence type="ECO:0000313" key="3">
    <source>
        <dbReference type="Proteomes" id="UP000217065"/>
    </source>
</evidence>
<sequence length="367" mass="40772">MGSKEVGTLKLVLSGYYGFDNVGDEAILYAIIHALRKEQPDVDITVLSNQPAKTAKTYKVNAVNRWKLQEVHEVIKNADGLISGGGSLLQDQTGWKTIPYYLAVMGMAKASGTPFFVYAQGMGPVRQIQNKLMMKFVLKHASVLSVRDQDSKNLLTKLGIKKDISIVPDPVLGIDPSGFTNLFKVKKVKKVVAVSVRDWANSKAFMPKLAEALDRLAAENNTIVLVPMHGKHDDETSQELRSMMKNQNFVHISPYDATIENKMAVIRDADLLIGMRLHALIFAAAGNTPFIALSYDPKIDAFAHLADQPVIGHVEQNDWTADDLYREANEQLESIKDRTAHLQTTVAPHVERANDTARQVIDYIKKH</sequence>
<keyword evidence="3" id="KW-1185">Reference proteome</keyword>
<dbReference type="SUPFAM" id="SSF53756">
    <property type="entry name" value="UDP-Glycosyltransferase/glycogen phosphorylase"/>
    <property type="match status" value="1"/>
</dbReference>
<dbReference type="OrthoDB" id="3199616at2"/>
<keyword evidence="2" id="KW-0808">Transferase</keyword>